<comment type="caution">
    <text evidence="2">The sequence shown here is derived from an EMBL/GenBank/DDBJ whole genome shotgun (WGS) entry which is preliminary data.</text>
</comment>
<accession>A0A852VDE6</accession>
<dbReference type="Proteomes" id="UP000564385">
    <property type="component" value="Unassembled WGS sequence"/>
</dbReference>
<keyword evidence="1" id="KW-0732">Signal</keyword>
<evidence type="ECO:0000313" key="2">
    <source>
        <dbReference type="EMBL" id="NYF88295.1"/>
    </source>
</evidence>
<dbReference type="EMBL" id="JACCCU010000001">
    <property type="protein sequence ID" value="NYF88295.1"/>
    <property type="molecule type" value="Genomic_DNA"/>
</dbReference>
<feature type="chain" id="PRO_5032855554" description="Lipocalin-like domain-containing protein" evidence="1">
    <location>
        <begin position="23"/>
        <end position="162"/>
    </location>
</feature>
<proteinExistence type="predicted"/>
<protein>
    <recommendedName>
        <fullName evidence="4">Lipocalin-like domain-containing protein</fullName>
    </recommendedName>
</protein>
<name>A0A852VDE6_9BACT</name>
<dbReference type="AlphaFoldDB" id="A0A852VDE6"/>
<evidence type="ECO:0008006" key="4">
    <source>
        <dbReference type="Google" id="ProtNLM"/>
    </source>
</evidence>
<sequence length="162" mass="18040">MKRRFFLGLLSALFLASTGICSPPNLDFSGTWKLSSERSTPKRTGSVTLHIEHRDPDLIVETAALRNSGPPRYAVQRYTTDGKTSVSIGNDGDEFHTSIVWNGPCLVFSVEEHEDGRIILSKETWTLIDNGAALQRVRNGLNASPDKAERQTLIYLRQLPQT</sequence>
<evidence type="ECO:0000256" key="1">
    <source>
        <dbReference type="SAM" id="SignalP"/>
    </source>
</evidence>
<organism evidence="2 3">
    <name type="scientific">Tunturiibacter lichenicola</name>
    <dbReference type="NCBI Taxonomy" id="2051959"/>
    <lineage>
        <taxon>Bacteria</taxon>
        <taxon>Pseudomonadati</taxon>
        <taxon>Acidobacteriota</taxon>
        <taxon>Terriglobia</taxon>
        <taxon>Terriglobales</taxon>
        <taxon>Acidobacteriaceae</taxon>
        <taxon>Tunturiibacter</taxon>
    </lineage>
</organism>
<evidence type="ECO:0000313" key="3">
    <source>
        <dbReference type="Proteomes" id="UP000564385"/>
    </source>
</evidence>
<feature type="signal peptide" evidence="1">
    <location>
        <begin position="1"/>
        <end position="22"/>
    </location>
</feature>
<gene>
    <name evidence="2" type="ORF">HDF08_000362</name>
</gene>
<reference evidence="2 3" key="1">
    <citation type="submission" date="2020-07" db="EMBL/GenBank/DDBJ databases">
        <title>Genomic Encyclopedia of Type Strains, Phase IV (KMG-V): Genome sequencing to study the core and pangenomes of soil and plant-associated prokaryotes.</title>
        <authorList>
            <person name="Whitman W."/>
        </authorList>
    </citation>
    <scope>NUCLEOTIDE SEQUENCE [LARGE SCALE GENOMIC DNA]</scope>
    <source>
        <strain evidence="2 3">M8UP22</strain>
    </source>
</reference>